<dbReference type="PROSITE" id="PS00108">
    <property type="entry name" value="PROTEIN_KINASE_ST"/>
    <property type="match status" value="1"/>
</dbReference>
<dbReference type="PANTHER" id="PTHR44329">
    <property type="entry name" value="SERINE/THREONINE-PROTEIN KINASE TNNI3K-RELATED"/>
    <property type="match status" value="1"/>
</dbReference>
<dbReference type="EMBL" id="CAJMXA010003735">
    <property type="protein sequence ID" value="CAE6513740.1"/>
    <property type="molecule type" value="Genomic_DNA"/>
</dbReference>
<evidence type="ECO:0000313" key="3">
    <source>
        <dbReference type="Proteomes" id="UP000663853"/>
    </source>
</evidence>
<accession>A0A8H3D9F1</accession>
<dbReference type="Pfam" id="PF07714">
    <property type="entry name" value="PK_Tyr_Ser-Thr"/>
    <property type="match status" value="1"/>
</dbReference>
<dbReference type="InterPro" id="IPR000719">
    <property type="entry name" value="Prot_kinase_dom"/>
</dbReference>
<dbReference type="PROSITE" id="PS50011">
    <property type="entry name" value="PROTEIN_KINASE_DOM"/>
    <property type="match status" value="1"/>
</dbReference>
<dbReference type="InterPro" id="IPR051681">
    <property type="entry name" value="Ser/Thr_Kinases-Pseudokinases"/>
</dbReference>
<evidence type="ECO:0000313" key="2">
    <source>
        <dbReference type="EMBL" id="CAE6513740.1"/>
    </source>
</evidence>
<proteinExistence type="predicted"/>
<dbReference type="Proteomes" id="UP000663853">
    <property type="component" value="Unassembled WGS sequence"/>
</dbReference>
<protein>
    <recommendedName>
        <fullName evidence="1">Protein kinase domain-containing protein</fullName>
    </recommendedName>
</protein>
<name>A0A8H3D9F1_9AGAM</name>
<dbReference type="InterPro" id="IPR008271">
    <property type="entry name" value="Ser/Thr_kinase_AS"/>
</dbReference>
<dbReference type="AlphaFoldDB" id="A0A8H3D9F1"/>
<dbReference type="GO" id="GO:0004674">
    <property type="term" value="F:protein serine/threonine kinase activity"/>
    <property type="evidence" value="ECO:0007669"/>
    <property type="project" value="TreeGrafter"/>
</dbReference>
<dbReference type="InterPro" id="IPR001245">
    <property type="entry name" value="Ser-Thr/Tyr_kinase_cat_dom"/>
</dbReference>
<dbReference type="SUPFAM" id="SSF56112">
    <property type="entry name" value="Protein kinase-like (PK-like)"/>
    <property type="match status" value="1"/>
</dbReference>
<reference evidence="2" key="1">
    <citation type="submission" date="2021-01" db="EMBL/GenBank/DDBJ databases">
        <authorList>
            <person name="Kaushik A."/>
        </authorList>
    </citation>
    <scope>NUCLEOTIDE SEQUENCE</scope>
    <source>
        <strain evidence="2">AG6-10EEA</strain>
    </source>
</reference>
<evidence type="ECO:0000259" key="1">
    <source>
        <dbReference type="PROSITE" id="PS50011"/>
    </source>
</evidence>
<feature type="domain" description="Protein kinase" evidence="1">
    <location>
        <begin position="19"/>
        <end position="216"/>
    </location>
</feature>
<dbReference type="SMART" id="SM00220">
    <property type="entry name" value="S_TKc"/>
    <property type="match status" value="1"/>
</dbReference>
<dbReference type="Gene3D" id="1.10.510.10">
    <property type="entry name" value="Transferase(Phosphotransferase) domain 1"/>
    <property type="match status" value="1"/>
</dbReference>
<organism evidence="2 3">
    <name type="scientific">Rhizoctonia solani</name>
    <dbReference type="NCBI Taxonomy" id="456999"/>
    <lineage>
        <taxon>Eukaryota</taxon>
        <taxon>Fungi</taxon>
        <taxon>Dikarya</taxon>
        <taxon>Basidiomycota</taxon>
        <taxon>Agaricomycotina</taxon>
        <taxon>Agaricomycetes</taxon>
        <taxon>Cantharellales</taxon>
        <taxon>Ceratobasidiaceae</taxon>
        <taxon>Rhizoctonia</taxon>
    </lineage>
</organism>
<dbReference type="PANTHER" id="PTHR44329:SF260">
    <property type="entry name" value="PROTEIN KINASE DOMAIN-CONTAINING PROTEIN"/>
    <property type="match status" value="1"/>
</dbReference>
<dbReference type="InterPro" id="IPR011009">
    <property type="entry name" value="Kinase-like_dom_sf"/>
</dbReference>
<dbReference type="GO" id="GO:0005524">
    <property type="term" value="F:ATP binding"/>
    <property type="evidence" value="ECO:0007669"/>
    <property type="project" value="InterPro"/>
</dbReference>
<comment type="caution">
    <text evidence="2">The sequence shown here is derived from an EMBL/GenBank/DDBJ whole genome shotgun (WGS) entry which is preliminary data.</text>
</comment>
<sequence>MVLGQHNCSDVTSNLMLEDHSQTPIMGGGEAEVFQAICWVDGSTQPVAIKRRITRGSKREPGALKAVAKELYVWSKCHHNNVLPLLGLARFRGQIAMVSPFIQGGCLRNYVLEHPTFNRLNACLQIGEGLTYLHSVDIVHGDLKAANVLITADGIIQLTDFGSSLIKNHSLHFSSKNEDTVMTPNWTAPEATPRSSTRTKMSDVYAYGMVWHYIGK</sequence>
<gene>
    <name evidence="2" type="ORF">RDB_LOCUS133206</name>
</gene>